<proteinExistence type="predicted"/>
<feature type="transmembrane region" description="Helical" evidence="1">
    <location>
        <begin position="20"/>
        <end position="45"/>
    </location>
</feature>
<gene>
    <name evidence="2" type="ORF">KQY15_08425</name>
</gene>
<sequence length="195" mass="21568">MLNSKELSAETWLDRLDRSSYALPLLFILSMAETLIIPIPIETILIPWMLSQRRRRWTIATVALAGNLSAAAAGYWLGVLAMEQWGDTLVGLFGGAEAFDSFSSEIENNGFSAILAVGISPTPLQIAMLAAGATGYSFLLFLLAVGISRSTRYYGLALLVHFAGDKALQLWQRYSKQIGAMLFVLAIVWLWFQFR</sequence>
<feature type="transmembrane region" description="Helical" evidence="1">
    <location>
        <begin position="177"/>
        <end position="194"/>
    </location>
</feature>
<keyword evidence="3" id="KW-1185">Reference proteome</keyword>
<comment type="caution">
    <text evidence="2">The sequence shown here is derived from an EMBL/GenBank/DDBJ whole genome shotgun (WGS) entry which is preliminary data.</text>
</comment>
<evidence type="ECO:0000313" key="2">
    <source>
        <dbReference type="EMBL" id="MBV2129116.1"/>
    </source>
</evidence>
<name>A0ABS6MLE4_9GAMM</name>
<dbReference type="RefSeq" id="WP_217668742.1">
    <property type="nucleotide sequence ID" value="NZ_JAHRID010000003.1"/>
</dbReference>
<feature type="transmembrane region" description="Helical" evidence="1">
    <location>
        <begin position="126"/>
        <end position="146"/>
    </location>
</feature>
<feature type="transmembrane region" description="Helical" evidence="1">
    <location>
        <begin position="57"/>
        <end position="77"/>
    </location>
</feature>
<keyword evidence="1" id="KW-1133">Transmembrane helix</keyword>
<protein>
    <recommendedName>
        <fullName evidence="4">Alkaline phosphatase</fullName>
    </recommendedName>
</protein>
<organism evidence="2 3">
    <name type="scientific">Arsukibacterium indicum</name>
    <dbReference type="NCBI Taxonomy" id="2848612"/>
    <lineage>
        <taxon>Bacteria</taxon>
        <taxon>Pseudomonadati</taxon>
        <taxon>Pseudomonadota</taxon>
        <taxon>Gammaproteobacteria</taxon>
        <taxon>Chromatiales</taxon>
        <taxon>Chromatiaceae</taxon>
        <taxon>Arsukibacterium</taxon>
    </lineage>
</organism>
<dbReference type="PANTHER" id="PTHR42709">
    <property type="entry name" value="ALKALINE PHOSPHATASE LIKE PROTEIN"/>
    <property type="match status" value="1"/>
</dbReference>
<dbReference type="EMBL" id="JAHRID010000003">
    <property type="protein sequence ID" value="MBV2129116.1"/>
    <property type="molecule type" value="Genomic_DNA"/>
</dbReference>
<dbReference type="PANTHER" id="PTHR42709:SF11">
    <property type="entry name" value="DEDA FAMILY PROTEIN"/>
    <property type="match status" value="1"/>
</dbReference>
<evidence type="ECO:0000256" key="1">
    <source>
        <dbReference type="SAM" id="Phobius"/>
    </source>
</evidence>
<dbReference type="InterPro" id="IPR051311">
    <property type="entry name" value="DedA_domain"/>
</dbReference>
<dbReference type="Proteomes" id="UP000704611">
    <property type="component" value="Unassembled WGS sequence"/>
</dbReference>
<keyword evidence="1" id="KW-0472">Membrane</keyword>
<evidence type="ECO:0008006" key="4">
    <source>
        <dbReference type="Google" id="ProtNLM"/>
    </source>
</evidence>
<reference evidence="2 3" key="1">
    <citation type="submission" date="2021-06" db="EMBL/GenBank/DDBJ databases">
        <title>Rheinheimera indica sp. nov., isolated from deep-sea sediment.</title>
        <authorList>
            <person name="Wang Z."/>
            <person name="Zhang X.-Y."/>
        </authorList>
    </citation>
    <scope>NUCLEOTIDE SEQUENCE [LARGE SCALE GENOMIC DNA]</scope>
    <source>
        <strain evidence="2 3">SM2107</strain>
    </source>
</reference>
<evidence type="ECO:0000313" key="3">
    <source>
        <dbReference type="Proteomes" id="UP000704611"/>
    </source>
</evidence>
<accession>A0ABS6MLE4</accession>
<keyword evidence="1" id="KW-0812">Transmembrane</keyword>